<dbReference type="AlphaFoldDB" id="A0A5N0DUZ9"/>
<evidence type="ECO:0000313" key="2">
    <source>
        <dbReference type="Proteomes" id="UP000323876"/>
    </source>
</evidence>
<dbReference type="EMBL" id="VXLC01000033">
    <property type="protein sequence ID" value="KAA8880486.1"/>
    <property type="molecule type" value="Genomic_DNA"/>
</dbReference>
<dbReference type="Proteomes" id="UP000323876">
    <property type="component" value="Unassembled WGS sequence"/>
</dbReference>
<keyword evidence="2" id="KW-1185">Reference proteome</keyword>
<protein>
    <submittedName>
        <fullName evidence="1">Uncharacterized protein</fullName>
    </submittedName>
</protein>
<accession>A0A5N0DUZ9</accession>
<dbReference type="RefSeq" id="WP_150407567.1">
    <property type="nucleotide sequence ID" value="NZ_VXLC01000033.1"/>
</dbReference>
<comment type="caution">
    <text evidence="1">The sequence shown here is derived from an EMBL/GenBank/DDBJ whole genome shotgun (WGS) entry which is preliminary data.</text>
</comment>
<proteinExistence type="predicted"/>
<reference evidence="1 2" key="1">
    <citation type="submission" date="2019-09" db="EMBL/GenBank/DDBJ databases">
        <authorList>
            <person name="Wang X."/>
        </authorList>
    </citation>
    <scope>NUCLEOTIDE SEQUENCE [LARGE SCALE GENOMIC DNA]</scope>
    <source>
        <strain evidence="1 2">CICC 11023</strain>
    </source>
</reference>
<evidence type="ECO:0000313" key="1">
    <source>
        <dbReference type="EMBL" id="KAA8880486.1"/>
    </source>
</evidence>
<organism evidence="1 2">
    <name type="scientific">Nocardia colli</name>
    <dbReference type="NCBI Taxonomy" id="2545717"/>
    <lineage>
        <taxon>Bacteria</taxon>
        <taxon>Bacillati</taxon>
        <taxon>Actinomycetota</taxon>
        <taxon>Actinomycetes</taxon>
        <taxon>Mycobacteriales</taxon>
        <taxon>Nocardiaceae</taxon>
        <taxon>Nocardia</taxon>
    </lineage>
</organism>
<gene>
    <name evidence="1" type="ORF">F3087_40960</name>
</gene>
<name>A0A5N0DUZ9_9NOCA</name>
<sequence length="72" mass="7981">MSSGIDTGKQVASFIYLMRNDCSVGANFRVYQYTLGRDAQAGNGQTCKWVNAHDTATFWDPVGDQTWQPLSC</sequence>